<reference evidence="1" key="1">
    <citation type="submission" date="2023-04" db="EMBL/GenBank/DDBJ databases">
        <title>Draft Genome sequencing of Naganishia species isolated from polar environments using Oxford Nanopore Technology.</title>
        <authorList>
            <person name="Leo P."/>
            <person name="Venkateswaran K."/>
        </authorList>
    </citation>
    <scope>NUCLEOTIDE SEQUENCE</scope>
    <source>
        <strain evidence="1">DBVPG 5303</strain>
    </source>
</reference>
<sequence length="937" mass="104635">MFERLLEDFDVRQVSSDAITLGNKYGYVYTLSLAKTFPPILHTTLTGPDRPLPPQTNLVNSSAKSTVPLPSALEQDNERKIIRFELADGKQVTLDYSSDLFLQITESLVDEDDEKQDNRLVFGTVPRRGYVLGEHGIIRYSRLIEGNIHVGLGEKGAPLDLTGRLFELTGTDAAAYDAYSTDPLYKHTPFLMSVAKPYKTSSQSVVQPASYAQYHTSNSDGTWDIHHKRSDPQGYFSRYSQDWGGLDEYIIFDSPSGEVQGKSNGHVDGVDSTWKLEEEVLDRERHTSNANTGLRYLTRTFADLVGNPLLVPRDWLGYLASGMGLGESDEPQAQTLLEGWPDLCKEHDIPCSGMHLSSGYTAGEEDGNRYVFTMNKYAHPPAKAVVLPADGKSRKLRKRYPDFKAMVATFHRAGIKIAPNIKPYLLSTHPDYKKLEQARALFTDPFYDPPATVTTSIWSSGVGSSEKGSWSDMTSAATRQWWHDGVKSLVELGCDAMWNDNNEYLLHCDTYLAECDEESRPHNAPKGKLNVGLLGRMYNTELMGKISHDTCVEFHPDRRPFVLTRSGNVGTFKYAASTWSGDNYTSWKTLQGSVAMGLNAGLSLMQCYGTDVGGFAGPLPSPELFVRWVQFGCVNQRFCIHSFKPNKKDPSGTKTTNMPWMYPEVTPLIRKTIKRRYELLPYFNTLNWESHLHAEPPNSWLGHGEFGRDVNLYSEEVLNGFDFWLGTGRLLVAGAYFPGQTRKPVYFPQTHPEDRTPYIRLSQDPTSAIQVFEAGTIREVDIPLDEFAIFARAGSVLPIGKDHATVTALQGISRVAGDGVEVQLKEEGGMVSLDDWRGIEIFPPPTDTTSFSFSGKGSWVEDDGVSRVPKTTIVECEYSANSEAVVVKARFVKRDFPVAWGSELWVVLPPGDNRKVQEGTLGEDKHGRKAWKIQVNQ</sequence>
<protein>
    <submittedName>
        <fullName evidence="1">Uncharacterized protein</fullName>
    </submittedName>
</protein>
<keyword evidence="2" id="KW-1185">Reference proteome</keyword>
<comment type="caution">
    <text evidence="1">The sequence shown here is derived from an EMBL/GenBank/DDBJ whole genome shotgun (WGS) entry which is preliminary data.</text>
</comment>
<dbReference type="EMBL" id="JASBWV010000013">
    <property type="protein sequence ID" value="KAJ9122841.1"/>
    <property type="molecule type" value="Genomic_DNA"/>
</dbReference>
<evidence type="ECO:0000313" key="1">
    <source>
        <dbReference type="EMBL" id="KAJ9122841.1"/>
    </source>
</evidence>
<gene>
    <name evidence="1" type="ORF">QFC24_003877</name>
</gene>
<proteinExistence type="predicted"/>
<accession>A0ACC2XGT2</accession>
<name>A0ACC2XGT2_9TREE</name>
<evidence type="ECO:0000313" key="2">
    <source>
        <dbReference type="Proteomes" id="UP001234202"/>
    </source>
</evidence>
<dbReference type="Proteomes" id="UP001234202">
    <property type="component" value="Unassembled WGS sequence"/>
</dbReference>
<organism evidence="1 2">
    <name type="scientific">Naganishia onofrii</name>
    <dbReference type="NCBI Taxonomy" id="1851511"/>
    <lineage>
        <taxon>Eukaryota</taxon>
        <taxon>Fungi</taxon>
        <taxon>Dikarya</taxon>
        <taxon>Basidiomycota</taxon>
        <taxon>Agaricomycotina</taxon>
        <taxon>Tremellomycetes</taxon>
        <taxon>Filobasidiales</taxon>
        <taxon>Filobasidiaceae</taxon>
        <taxon>Naganishia</taxon>
    </lineage>
</organism>